<keyword evidence="1" id="KW-0677">Repeat</keyword>
<dbReference type="SMART" id="SM01252">
    <property type="entry name" value="KilA-N"/>
    <property type="match status" value="1"/>
</dbReference>
<dbReference type="PROSITE" id="PS50088">
    <property type="entry name" value="ANK_REPEAT"/>
    <property type="match status" value="1"/>
</dbReference>
<dbReference type="PROSITE" id="PS50297">
    <property type="entry name" value="ANK_REP_REGION"/>
    <property type="match status" value="1"/>
</dbReference>
<sequence length="783" mass="85841">MGRAPRPGEPMGPVPYPYAMPFLPQYDARTRGPVMPPQMIPMSAHMPMHHSAPPPQPVAHPVAHAPMQAPPPNSAPATTSEDNQAAAPMPTVYLATYSSVPVYEITVRGIALMRRRSDGYLNATQILKIAGIEKARRTRILEKEILTGEHDKVQGGFGTFQGTWIPLRRAQELATAYSVYHLIRPLLEFDVSVGNAPQPAPTATKRKAAPEAERQQTNVQQPRFLSLRPPREDMPQAQVPVPPPQAPVGQWIPPPQWPYPHEQRDMPDPAPVTDLNALGPSGGTLRAASGPAKPRQPLVRFADKALAPNLEDERERRMREVLTDLFVANGRANGAPRDGETPEAALSRLLSELSGSVNLVIDDHGHTALHWAAALCKLPLVRMLTSIPPERGGANIFAGNYQGETALHRSVLVTNSYESSQFPELLASLEASLNTRDNRKRTVLHHIALVAGLRGRAAPARYYLGCVLDRIASQPGQRTDLLDAQDDEGETALSITARLGNTHMIKMLLDAGARKDLPNYLGITPLDWGICAPDDDDGSSRTVMSELASLRPSDMVKSLTRPPQGPVLKSHDVREKLASTLDELHAVFDREVAAKHAAIESAQVQLQTATRELAARRRHIAAAQRAVVQREETRIRTENLERALTEMLGKEGLAAAERELPEVKQHTVDAVLAGSSDKSVVALRWAVKWLRERSAALRAEIETVKGNARSRELRCRRVVAMCAHVPIDKVDDILDELLVSVESIGQGVDVDSVASFMHKRMQSEQPEQLQQKQGQQGQQGQQG</sequence>
<dbReference type="SUPFAM" id="SSF48403">
    <property type="entry name" value="Ankyrin repeat"/>
    <property type="match status" value="1"/>
</dbReference>
<evidence type="ECO:0000256" key="4">
    <source>
        <dbReference type="SAM" id="MobiDB-lite"/>
    </source>
</evidence>
<dbReference type="InterPro" id="IPR018004">
    <property type="entry name" value="KilA/APSES_HTH"/>
</dbReference>
<reference evidence="6" key="1">
    <citation type="submission" date="2023-03" db="EMBL/GenBank/DDBJ databases">
        <title>Mating type loci evolution in Malassezia.</title>
        <authorList>
            <person name="Coelho M.A."/>
        </authorList>
    </citation>
    <scope>NUCLEOTIDE SEQUENCE</scope>
    <source>
        <strain evidence="6">CBS 11721</strain>
    </source>
</reference>
<dbReference type="InterPro" id="IPR003163">
    <property type="entry name" value="Tscrpt_reg_HTH_APSES-type"/>
</dbReference>
<feature type="region of interest" description="Disordered" evidence="4">
    <location>
        <begin position="760"/>
        <end position="783"/>
    </location>
</feature>
<feature type="region of interest" description="Disordered" evidence="4">
    <location>
        <begin position="48"/>
        <end position="84"/>
    </location>
</feature>
<dbReference type="SUPFAM" id="SSF54616">
    <property type="entry name" value="DNA-binding domain of Mlu1-box binding protein MBP1"/>
    <property type="match status" value="1"/>
</dbReference>
<organism evidence="6 7">
    <name type="scientific">Malassezia cuniculi</name>
    <dbReference type="NCBI Taxonomy" id="948313"/>
    <lineage>
        <taxon>Eukaryota</taxon>
        <taxon>Fungi</taxon>
        <taxon>Dikarya</taxon>
        <taxon>Basidiomycota</taxon>
        <taxon>Ustilaginomycotina</taxon>
        <taxon>Malasseziomycetes</taxon>
        <taxon>Malasseziales</taxon>
        <taxon>Malasseziaceae</taxon>
        <taxon>Malassezia</taxon>
    </lineage>
</organism>
<dbReference type="GO" id="GO:0001228">
    <property type="term" value="F:DNA-binding transcription activator activity, RNA polymerase II-specific"/>
    <property type="evidence" value="ECO:0007669"/>
    <property type="project" value="UniProtKB-ARBA"/>
</dbReference>
<dbReference type="Gene3D" id="3.10.260.10">
    <property type="entry name" value="Transcription regulator HTH, APSES-type DNA-binding domain"/>
    <property type="match status" value="1"/>
</dbReference>
<dbReference type="GO" id="GO:0030907">
    <property type="term" value="C:MBF transcription complex"/>
    <property type="evidence" value="ECO:0007669"/>
    <property type="project" value="TreeGrafter"/>
</dbReference>
<evidence type="ECO:0000256" key="2">
    <source>
        <dbReference type="ARBA" id="ARBA00023043"/>
    </source>
</evidence>
<dbReference type="GO" id="GO:0033309">
    <property type="term" value="C:SBF transcription complex"/>
    <property type="evidence" value="ECO:0007669"/>
    <property type="project" value="TreeGrafter"/>
</dbReference>
<feature type="region of interest" description="Disordered" evidence="4">
    <location>
        <begin position="196"/>
        <end position="220"/>
    </location>
</feature>
<feature type="repeat" description="ANK" evidence="3">
    <location>
        <begin position="488"/>
        <end position="520"/>
    </location>
</feature>
<dbReference type="InterPro" id="IPR036887">
    <property type="entry name" value="HTH_APSES_sf"/>
</dbReference>
<protein>
    <submittedName>
        <fullName evidence="6">Transcriptional regulator swi6</fullName>
    </submittedName>
</protein>
<dbReference type="EMBL" id="CP119879">
    <property type="protein sequence ID" value="WFD35791.1"/>
    <property type="molecule type" value="Genomic_DNA"/>
</dbReference>
<dbReference type="Proteomes" id="UP001219933">
    <property type="component" value="Chromosome 3"/>
</dbReference>
<name>A0AAF0JBZ4_9BASI</name>
<gene>
    <name evidence="6" type="primary">SWI6</name>
    <name evidence="6" type="ORF">MCUN1_002656</name>
</gene>
<dbReference type="PANTHER" id="PTHR43828:SF3">
    <property type="entry name" value="CHROMO DOMAIN-CONTAINING PROTEIN"/>
    <property type="match status" value="1"/>
</dbReference>
<dbReference type="InterPro" id="IPR036770">
    <property type="entry name" value="Ankyrin_rpt-contain_sf"/>
</dbReference>
<keyword evidence="2 3" id="KW-0040">ANK repeat</keyword>
<evidence type="ECO:0000313" key="7">
    <source>
        <dbReference type="Proteomes" id="UP001219933"/>
    </source>
</evidence>
<dbReference type="PROSITE" id="PS51299">
    <property type="entry name" value="HTH_APSES"/>
    <property type="match status" value="1"/>
</dbReference>
<dbReference type="Pfam" id="PF04383">
    <property type="entry name" value="KilA-N"/>
    <property type="match status" value="1"/>
</dbReference>
<feature type="compositionally biased region" description="Low complexity" evidence="4">
    <location>
        <begin position="763"/>
        <end position="783"/>
    </location>
</feature>
<evidence type="ECO:0000313" key="6">
    <source>
        <dbReference type="EMBL" id="WFD35791.1"/>
    </source>
</evidence>
<dbReference type="InterPro" id="IPR002110">
    <property type="entry name" value="Ankyrin_rpt"/>
</dbReference>
<dbReference type="FunFam" id="3.10.260.10:FF:000001">
    <property type="entry name" value="APSES transcription factor (MbpA)"/>
    <property type="match status" value="1"/>
</dbReference>
<dbReference type="Gene3D" id="1.25.40.20">
    <property type="entry name" value="Ankyrin repeat-containing domain"/>
    <property type="match status" value="1"/>
</dbReference>
<keyword evidence="7" id="KW-1185">Reference proteome</keyword>
<dbReference type="Pfam" id="PF00023">
    <property type="entry name" value="Ank"/>
    <property type="match status" value="1"/>
</dbReference>
<dbReference type="AlphaFoldDB" id="A0AAF0JBZ4"/>
<proteinExistence type="predicted"/>
<dbReference type="InterPro" id="IPR051642">
    <property type="entry name" value="SWI6-like"/>
</dbReference>
<dbReference type="SMART" id="SM00248">
    <property type="entry name" value="ANK"/>
    <property type="match status" value="2"/>
</dbReference>
<evidence type="ECO:0000256" key="3">
    <source>
        <dbReference type="PROSITE-ProRule" id="PRU00023"/>
    </source>
</evidence>
<dbReference type="GO" id="GO:0003677">
    <property type="term" value="F:DNA binding"/>
    <property type="evidence" value="ECO:0007669"/>
    <property type="project" value="InterPro"/>
</dbReference>
<dbReference type="PANTHER" id="PTHR43828">
    <property type="entry name" value="ASPARAGINASE"/>
    <property type="match status" value="1"/>
</dbReference>
<evidence type="ECO:0000256" key="1">
    <source>
        <dbReference type="ARBA" id="ARBA00022737"/>
    </source>
</evidence>
<accession>A0AAF0JBZ4</accession>
<evidence type="ECO:0000259" key="5">
    <source>
        <dbReference type="PROSITE" id="PS51299"/>
    </source>
</evidence>
<feature type="domain" description="HTH APSES-type" evidence="5">
    <location>
        <begin position="92"/>
        <end position="199"/>
    </location>
</feature>